<protein>
    <submittedName>
        <fullName evidence="11">Acetylornithine deacetylase ArgE</fullName>
    </submittedName>
</protein>
<evidence type="ECO:0000259" key="10">
    <source>
        <dbReference type="Pfam" id="PF07687"/>
    </source>
</evidence>
<dbReference type="CDD" id="cd03894">
    <property type="entry name" value="M20_ArgE"/>
    <property type="match status" value="1"/>
</dbReference>
<dbReference type="RefSeq" id="WP_264814690.1">
    <property type="nucleotide sequence ID" value="NZ_BAPV01000004.1"/>
</dbReference>
<dbReference type="Gene3D" id="3.40.630.10">
    <property type="entry name" value="Zn peptidases"/>
    <property type="match status" value="1"/>
</dbReference>
<organism evidence="11 12">
    <name type="scientific">Asaia krungthepensis NRIC 0535</name>
    <dbReference type="NCBI Taxonomy" id="1307925"/>
    <lineage>
        <taxon>Bacteria</taxon>
        <taxon>Pseudomonadati</taxon>
        <taxon>Pseudomonadota</taxon>
        <taxon>Alphaproteobacteria</taxon>
        <taxon>Acetobacterales</taxon>
        <taxon>Acetobacteraceae</taxon>
        <taxon>Asaia</taxon>
    </lineage>
</organism>
<dbReference type="SUPFAM" id="SSF53187">
    <property type="entry name" value="Zn-dependent exopeptidases"/>
    <property type="match status" value="1"/>
</dbReference>
<sequence length="381" mass="40422">MSDLVELLSTLVGFPSLCGTPNGAIIDWIEARLLAAGARVQRIPGEVPDRFSLFAIIGPEAPGGIILSAHADVVPVAGQDWSSDPFILTRRGDRLYGRGSSDMKGFLACMLDAVQRVVTHPIPLSRPLYLAISHDEELGCLGVRSLLQALSEGPDRAIQGCIVGEPTQMQVALAHKGKTAFTIACHGVAAHSANPGQGLNAITLAGSMIRAVSELQEKIKTSERPDGRFAMPFSTVQIGLVTGGTALNIVPDHCVLSAEMRLLPGYEPGPYLDWLRDAGARAVADLGGGRVEIEVTNAYPGLDMEPGGVLCATVLREAGRNHTTTIDFGTEAGLFREILSLDCVVCGPGSIDRAHKADEYITEAELEEGARFVDAIVARLR</sequence>
<keyword evidence="9" id="KW-0170">Cobalt</keyword>
<comment type="cofactor">
    <cofactor evidence="1">
        <name>Zn(2+)</name>
        <dbReference type="ChEBI" id="CHEBI:29105"/>
    </cofactor>
</comment>
<evidence type="ECO:0000256" key="3">
    <source>
        <dbReference type="ARBA" id="ARBA00022490"/>
    </source>
</evidence>
<gene>
    <name evidence="11" type="ORF">AA0535_0906</name>
</gene>
<reference evidence="11" key="1">
    <citation type="submission" date="2013-04" db="EMBL/GenBank/DDBJ databases">
        <title>The genome sequencing project of 58 acetic acid bacteria.</title>
        <authorList>
            <person name="Okamoto-Kainuma A."/>
            <person name="Ishikawa M."/>
            <person name="Umino S."/>
            <person name="Koizumi Y."/>
            <person name="Shiwa Y."/>
            <person name="Yoshikawa H."/>
            <person name="Matsutani M."/>
            <person name="Matsushita K."/>
        </authorList>
    </citation>
    <scope>NUCLEOTIDE SEQUENCE</scope>
    <source>
        <strain evidence="11">NRIC 0535</strain>
    </source>
</reference>
<evidence type="ECO:0000256" key="1">
    <source>
        <dbReference type="ARBA" id="ARBA00001947"/>
    </source>
</evidence>
<keyword evidence="3" id="KW-0963">Cytoplasm</keyword>
<dbReference type="PANTHER" id="PTHR43808:SF31">
    <property type="entry name" value="N-ACETYL-L-CITRULLINE DEACETYLASE"/>
    <property type="match status" value="1"/>
</dbReference>
<evidence type="ECO:0000256" key="9">
    <source>
        <dbReference type="ARBA" id="ARBA00023285"/>
    </source>
</evidence>
<dbReference type="PROSITE" id="PS00759">
    <property type="entry name" value="ARGE_DAPE_CPG2_2"/>
    <property type="match status" value="1"/>
</dbReference>
<keyword evidence="7" id="KW-0378">Hydrolase</keyword>
<evidence type="ECO:0000313" key="12">
    <source>
        <dbReference type="Proteomes" id="UP001062776"/>
    </source>
</evidence>
<name>A0ABQ0Q090_9PROT</name>
<dbReference type="NCBIfam" id="NF005710">
    <property type="entry name" value="PRK07522.1"/>
    <property type="match status" value="1"/>
</dbReference>
<evidence type="ECO:0000256" key="6">
    <source>
        <dbReference type="ARBA" id="ARBA00022723"/>
    </source>
</evidence>
<comment type="similarity">
    <text evidence="2">Belongs to the peptidase M20A family. ArgE subfamily.</text>
</comment>
<evidence type="ECO:0000256" key="2">
    <source>
        <dbReference type="ARBA" id="ARBA00005691"/>
    </source>
</evidence>
<evidence type="ECO:0000256" key="8">
    <source>
        <dbReference type="ARBA" id="ARBA00022833"/>
    </source>
</evidence>
<dbReference type="PANTHER" id="PTHR43808">
    <property type="entry name" value="ACETYLORNITHINE DEACETYLASE"/>
    <property type="match status" value="1"/>
</dbReference>
<keyword evidence="5" id="KW-0028">Amino-acid biosynthesis</keyword>
<dbReference type="InterPro" id="IPR011650">
    <property type="entry name" value="Peptidase_M20_dimer"/>
</dbReference>
<keyword evidence="8" id="KW-0862">Zinc</keyword>
<feature type="domain" description="Peptidase M20 dimerisation" evidence="10">
    <location>
        <begin position="174"/>
        <end position="268"/>
    </location>
</feature>
<keyword evidence="4" id="KW-0055">Arginine biosynthesis</keyword>
<dbReference type="InterPro" id="IPR001261">
    <property type="entry name" value="ArgE/DapE_CS"/>
</dbReference>
<dbReference type="NCBIfam" id="TIGR01892">
    <property type="entry name" value="AcOrn-deacetyl"/>
    <property type="match status" value="1"/>
</dbReference>
<dbReference type="SUPFAM" id="SSF55031">
    <property type="entry name" value="Bacterial exopeptidase dimerisation domain"/>
    <property type="match status" value="1"/>
</dbReference>
<evidence type="ECO:0000256" key="7">
    <source>
        <dbReference type="ARBA" id="ARBA00022801"/>
    </source>
</evidence>
<dbReference type="InterPro" id="IPR050072">
    <property type="entry name" value="Peptidase_M20A"/>
</dbReference>
<dbReference type="EMBL" id="BAPV01000004">
    <property type="protein sequence ID" value="GBQ85969.1"/>
    <property type="molecule type" value="Genomic_DNA"/>
</dbReference>
<dbReference type="Proteomes" id="UP001062776">
    <property type="component" value="Unassembled WGS sequence"/>
</dbReference>
<dbReference type="Gene3D" id="3.30.70.360">
    <property type="match status" value="1"/>
</dbReference>
<dbReference type="Pfam" id="PF07687">
    <property type="entry name" value="M20_dimer"/>
    <property type="match status" value="1"/>
</dbReference>
<dbReference type="InterPro" id="IPR002933">
    <property type="entry name" value="Peptidase_M20"/>
</dbReference>
<evidence type="ECO:0000256" key="4">
    <source>
        <dbReference type="ARBA" id="ARBA00022571"/>
    </source>
</evidence>
<keyword evidence="6" id="KW-0479">Metal-binding</keyword>
<dbReference type="InterPro" id="IPR010169">
    <property type="entry name" value="AcOrn-deacetyl"/>
</dbReference>
<accession>A0ABQ0Q090</accession>
<evidence type="ECO:0000313" key="11">
    <source>
        <dbReference type="EMBL" id="GBQ85969.1"/>
    </source>
</evidence>
<dbReference type="Pfam" id="PF01546">
    <property type="entry name" value="Peptidase_M20"/>
    <property type="match status" value="1"/>
</dbReference>
<proteinExistence type="inferred from homology"/>
<comment type="caution">
    <text evidence="11">The sequence shown here is derived from an EMBL/GenBank/DDBJ whole genome shotgun (WGS) entry which is preliminary data.</text>
</comment>
<evidence type="ECO:0000256" key="5">
    <source>
        <dbReference type="ARBA" id="ARBA00022605"/>
    </source>
</evidence>
<dbReference type="InterPro" id="IPR036264">
    <property type="entry name" value="Bact_exopeptidase_dim_dom"/>
</dbReference>
<keyword evidence="12" id="KW-1185">Reference proteome</keyword>